<organism evidence="1 2">
    <name type="scientific">Dioszegia hungarica</name>
    <dbReference type="NCBI Taxonomy" id="4972"/>
    <lineage>
        <taxon>Eukaryota</taxon>
        <taxon>Fungi</taxon>
        <taxon>Dikarya</taxon>
        <taxon>Basidiomycota</taxon>
        <taxon>Agaricomycotina</taxon>
        <taxon>Tremellomycetes</taxon>
        <taxon>Tremellales</taxon>
        <taxon>Bulleribasidiaceae</taxon>
        <taxon>Dioszegia</taxon>
    </lineage>
</organism>
<sequence>MSRPHPVLFAHQQHSSHFLTTPCLSSTSSFLETTGPTGAGARISSYLATLTPMLLLLVATTGVSRHYAVRPPIRHPIYRTAKSARRPTKRAVQPVFPSLAAEGQGRGAARVRPQHLIQTDVSGRGTATRFAAVFNATPDGRAQDALSVLIPHASVALMIGEEPVFSSPSEPTLTEGFYLLLAVKLWKDDARHGDLILISDNQRAINLLSADQRNVPYTFAGEITPKLVRTLNVLRTIGREILDIAVIADINVRYQWVPRRENSLANSLARWDLVGHRVLFHPNMWAKMESTRKRLAEMELTGIVYTEEEGTPTFPEAEVPLGFAARATAERWKTKLLIDNPSQAADMLFAALLDKLKNANRVMVPGTGKATPRYTRMMSDLLQQGSVVRISAFKHTKLDSPGVPAPSDVRISAQVLAGWKASLLRQS</sequence>
<gene>
    <name evidence="1" type="ORF">MKK02DRAFT_41666</name>
</gene>
<keyword evidence="2" id="KW-1185">Reference proteome</keyword>
<reference evidence="1" key="1">
    <citation type="journal article" date="2022" name="G3 (Bethesda)">
        <title>High quality genome of the basidiomycete yeast Dioszegia hungarica PDD-24b-2 isolated from cloud water.</title>
        <authorList>
            <person name="Jarrige D."/>
            <person name="Haridas S."/>
            <person name="Bleykasten-Grosshans C."/>
            <person name="Joly M."/>
            <person name="Nadalig T."/>
            <person name="Sancelme M."/>
            <person name="Vuilleumier S."/>
            <person name="Grigoriev I.V."/>
            <person name="Amato P."/>
            <person name="Bringel F."/>
        </authorList>
    </citation>
    <scope>NUCLEOTIDE SEQUENCE</scope>
    <source>
        <strain evidence="1">PDD-24b-2</strain>
    </source>
</reference>
<dbReference type="GeneID" id="77730860"/>
<protein>
    <submittedName>
        <fullName evidence="1">Uncharacterized protein</fullName>
    </submittedName>
</protein>
<evidence type="ECO:0000313" key="2">
    <source>
        <dbReference type="Proteomes" id="UP001164286"/>
    </source>
</evidence>
<dbReference type="RefSeq" id="XP_052941801.1">
    <property type="nucleotide sequence ID" value="XM_053091655.1"/>
</dbReference>
<name>A0AA38LS16_9TREE</name>
<dbReference type="Proteomes" id="UP001164286">
    <property type="component" value="Unassembled WGS sequence"/>
</dbReference>
<dbReference type="EMBL" id="JAKWFO010000016">
    <property type="protein sequence ID" value="KAI9632024.1"/>
    <property type="molecule type" value="Genomic_DNA"/>
</dbReference>
<accession>A0AA38LS16</accession>
<comment type="caution">
    <text evidence="1">The sequence shown here is derived from an EMBL/GenBank/DDBJ whole genome shotgun (WGS) entry which is preliminary data.</text>
</comment>
<proteinExistence type="predicted"/>
<dbReference type="AlphaFoldDB" id="A0AA38LS16"/>
<evidence type="ECO:0000313" key="1">
    <source>
        <dbReference type="EMBL" id="KAI9632024.1"/>
    </source>
</evidence>